<evidence type="ECO:0000313" key="2">
    <source>
        <dbReference type="Proteomes" id="UP000551353"/>
    </source>
</evidence>
<sequence length="99" mass="11471">MTTALLERLTHRCEIVETGNEQILALQEPLARLKPVSSITRTWPALCNPGRRRAGQLLIRKCAWGVILYARVKKSYDADHAEILIRRMIFRARKTPMRM</sequence>
<keyword evidence="2" id="KW-1185">Reference proteome</keyword>
<comment type="caution">
    <text evidence="1">The sequence shown here is derived from an EMBL/GenBank/DDBJ whole genome shotgun (WGS) entry which is preliminary data.</text>
</comment>
<gene>
    <name evidence="1" type="ORF">GGD56_000547</name>
</gene>
<evidence type="ECO:0000313" key="1">
    <source>
        <dbReference type="EMBL" id="MBB4226727.1"/>
    </source>
</evidence>
<evidence type="ECO:0008006" key="3">
    <source>
        <dbReference type="Google" id="ProtNLM"/>
    </source>
</evidence>
<dbReference type="EMBL" id="JACIFX010000001">
    <property type="protein sequence ID" value="MBB4226727.1"/>
    <property type="molecule type" value="Genomic_DNA"/>
</dbReference>
<accession>A0ABR6IFS6</accession>
<organism evidence="1 2">
    <name type="scientific">Rhizobium mongolense</name>
    <dbReference type="NCBI Taxonomy" id="57676"/>
    <lineage>
        <taxon>Bacteria</taxon>
        <taxon>Pseudomonadati</taxon>
        <taxon>Pseudomonadota</taxon>
        <taxon>Alphaproteobacteria</taxon>
        <taxon>Hyphomicrobiales</taxon>
        <taxon>Rhizobiaceae</taxon>
        <taxon>Rhizobium/Agrobacterium group</taxon>
        <taxon>Rhizobium</taxon>
    </lineage>
</organism>
<reference evidence="1 2" key="1">
    <citation type="submission" date="2020-08" db="EMBL/GenBank/DDBJ databases">
        <title>Genomic Encyclopedia of Type Strains, Phase IV (KMG-V): Genome sequencing to study the core and pangenomes of soil and plant-associated prokaryotes.</title>
        <authorList>
            <person name="Whitman W."/>
        </authorList>
    </citation>
    <scope>NUCLEOTIDE SEQUENCE [LARGE SCALE GENOMIC DNA]</scope>
    <source>
        <strain evidence="1 2">SEMIA 4087</strain>
    </source>
</reference>
<name>A0ABR6IFS6_9HYPH</name>
<dbReference type="Proteomes" id="UP000551353">
    <property type="component" value="Unassembled WGS sequence"/>
</dbReference>
<protein>
    <recommendedName>
        <fullName evidence="3">IstB-like ATP-binding protein domain-containing protein</fullName>
    </recommendedName>
</protein>
<proteinExistence type="predicted"/>